<dbReference type="Pfam" id="PF00005">
    <property type="entry name" value="ABC_tran"/>
    <property type="match status" value="1"/>
</dbReference>
<dbReference type="InterPro" id="IPR039421">
    <property type="entry name" value="Type_1_exporter"/>
</dbReference>
<feature type="transmembrane region" description="Helical" evidence="7">
    <location>
        <begin position="64"/>
        <end position="86"/>
    </location>
</feature>
<dbReference type="Gene3D" id="1.20.1560.10">
    <property type="entry name" value="ABC transporter type 1, transmembrane domain"/>
    <property type="match status" value="1"/>
</dbReference>
<keyword evidence="11" id="KW-1185">Reference proteome</keyword>
<evidence type="ECO:0000256" key="5">
    <source>
        <dbReference type="ARBA" id="ARBA00022989"/>
    </source>
</evidence>
<keyword evidence="5 7" id="KW-1133">Transmembrane helix</keyword>
<dbReference type="InterPro" id="IPR027417">
    <property type="entry name" value="P-loop_NTPase"/>
</dbReference>
<dbReference type="InterPro" id="IPR036640">
    <property type="entry name" value="ABC1_TM_sf"/>
</dbReference>
<feature type="transmembrane region" description="Helical" evidence="7">
    <location>
        <begin position="140"/>
        <end position="160"/>
    </location>
</feature>
<keyword evidence="3" id="KW-0547">Nucleotide-binding</keyword>
<reference evidence="10 11" key="1">
    <citation type="submission" date="2023-03" db="EMBL/GenBank/DDBJ databases">
        <title>Bacillus Genome Sequencing.</title>
        <authorList>
            <person name="Dunlap C."/>
        </authorList>
    </citation>
    <scope>NUCLEOTIDE SEQUENCE [LARGE SCALE GENOMIC DNA]</scope>
    <source>
        <strain evidence="10 11">NRS-1717</strain>
    </source>
</reference>
<dbReference type="PANTHER" id="PTHR43394">
    <property type="entry name" value="ATP-DEPENDENT PERMEASE MDL1, MITOCHONDRIAL"/>
    <property type="match status" value="1"/>
</dbReference>
<evidence type="ECO:0000256" key="3">
    <source>
        <dbReference type="ARBA" id="ARBA00022741"/>
    </source>
</evidence>
<feature type="transmembrane region" description="Helical" evidence="7">
    <location>
        <begin position="281"/>
        <end position="305"/>
    </location>
</feature>
<dbReference type="PROSITE" id="PS00211">
    <property type="entry name" value="ABC_TRANSPORTER_1"/>
    <property type="match status" value="1"/>
</dbReference>
<feature type="transmembrane region" description="Helical" evidence="7">
    <location>
        <begin position="25"/>
        <end position="44"/>
    </location>
</feature>
<dbReference type="PANTHER" id="PTHR43394:SF1">
    <property type="entry name" value="ATP-BINDING CASSETTE SUB-FAMILY B MEMBER 10, MITOCHONDRIAL"/>
    <property type="match status" value="1"/>
</dbReference>
<dbReference type="EMBL" id="JARTFS010000008">
    <property type="protein sequence ID" value="MED4401933.1"/>
    <property type="molecule type" value="Genomic_DNA"/>
</dbReference>
<dbReference type="InterPro" id="IPR003593">
    <property type="entry name" value="AAA+_ATPase"/>
</dbReference>
<evidence type="ECO:0000259" key="8">
    <source>
        <dbReference type="PROSITE" id="PS50893"/>
    </source>
</evidence>
<dbReference type="PROSITE" id="PS50893">
    <property type="entry name" value="ABC_TRANSPORTER_2"/>
    <property type="match status" value="1"/>
</dbReference>
<dbReference type="SMART" id="SM00382">
    <property type="entry name" value="AAA"/>
    <property type="match status" value="1"/>
</dbReference>
<proteinExistence type="predicted"/>
<dbReference type="InterPro" id="IPR003439">
    <property type="entry name" value="ABC_transporter-like_ATP-bd"/>
</dbReference>
<accession>A0ABU6NXS4</accession>
<dbReference type="SUPFAM" id="SSF52540">
    <property type="entry name" value="P-loop containing nucleoside triphosphate hydrolases"/>
    <property type="match status" value="1"/>
</dbReference>
<organism evidence="10 11">
    <name type="scientific">Metabacillus fastidiosus</name>
    <dbReference type="NCBI Taxonomy" id="1458"/>
    <lineage>
        <taxon>Bacteria</taxon>
        <taxon>Bacillati</taxon>
        <taxon>Bacillota</taxon>
        <taxon>Bacilli</taxon>
        <taxon>Bacillales</taxon>
        <taxon>Bacillaceae</taxon>
        <taxon>Metabacillus</taxon>
    </lineage>
</organism>
<sequence length="586" mass="64656">MKSENGSSNWTGFLSLIKLGKPSTLLIIIAIALSLFETIAGLLIPLFTRDIVDQISSAGIELSIIFLLLGVFIIQTVSGGFSYYLMTRIGETFVANIRERLWSKVLHLPIPYFDKHQSGETMSRVTQDTNTIKTLVTNHLVTFLSGIISIIGSIILLIVIDWKMTIIMFIAIPVAMIILIPLGKKMHTISKLTQDEMANFSGDLGRVLTDIRLVKSYNGQTAELAKGKRGIKQLFQFGLREAKIQAIVSPSMTTVMMVILVVLIGYGGARVAANDLSAGSLVAIIIYMFQIIVPFSQLAMFFTAFQKAMGATERIQELLMLNEEKDSGSVKGNYSESFSFENITFQYGENRIILKNISFHAKAGQTVAFVGPSGSGKTTIFSLIERFYEPAEGKIKLGDNDIIDIPLHDWRGNIGYVSQESPIMSGTIKDNICYGIEREVTDEEIVRAADLANATKFIEQLPDTFGTEVGERGVKLSGGQRQRIAVARALIRNPKILLLDEATSNLDSESEALVQDALKNLMTGRTTFIIAHRLSTVIDADLIIVIENGEVTGQGTHTELMERHELYQKLVKQQMKGDMVTGKSLL</sequence>
<evidence type="ECO:0000259" key="9">
    <source>
        <dbReference type="PROSITE" id="PS50929"/>
    </source>
</evidence>
<feature type="domain" description="ABC transmembrane type-1" evidence="9">
    <location>
        <begin position="28"/>
        <end position="307"/>
    </location>
</feature>
<dbReference type="Gene3D" id="3.40.50.300">
    <property type="entry name" value="P-loop containing nucleotide triphosphate hydrolases"/>
    <property type="match status" value="1"/>
</dbReference>
<evidence type="ECO:0000256" key="4">
    <source>
        <dbReference type="ARBA" id="ARBA00022840"/>
    </source>
</evidence>
<dbReference type="RefSeq" id="WP_328015258.1">
    <property type="nucleotide sequence ID" value="NZ_JARTFS010000008.1"/>
</dbReference>
<keyword evidence="2 7" id="KW-0812">Transmembrane</keyword>
<keyword evidence="6 7" id="KW-0472">Membrane</keyword>
<comment type="caution">
    <text evidence="10">The sequence shown here is derived from an EMBL/GenBank/DDBJ whole genome shotgun (WGS) entry which is preliminary data.</text>
</comment>
<evidence type="ECO:0000313" key="10">
    <source>
        <dbReference type="EMBL" id="MED4401933.1"/>
    </source>
</evidence>
<dbReference type="PROSITE" id="PS50929">
    <property type="entry name" value="ABC_TM1F"/>
    <property type="match status" value="1"/>
</dbReference>
<feature type="transmembrane region" description="Helical" evidence="7">
    <location>
        <begin position="246"/>
        <end position="269"/>
    </location>
</feature>
<dbReference type="SUPFAM" id="SSF90123">
    <property type="entry name" value="ABC transporter transmembrane region"/>
    <property type="match status" value="1"/>
</dbReference>
<evidence type="ECO:0000313" key="11">
    <source>
        <dbReference type="Proteomes" id="UP001342826"/>
    </source>
</evidence>
<comment type="subcellular location">
    <subcellularLocation>
        <location evidence="1">Cell membrane</location>
        <topology evidence="1">Multi-pass membrane protein</topology>
    </subcellularLocation>
</comment>
<evidence type="ECO:0000256" key="1">
    <source>
        <dbReference type="ARBA" id="ARBA00004651"/>
    </source>
</evidence>
<dbReference type="GO" id="GO:0005524">
    <property type="term" value="F:ATP binding"/>
    <property type="evidence" value="ECO:0007669"/>
    <property type="project" value="UniProtKB-KW"/>
</dbReference>
<dbReference type="InterPro" id="IPR017871">
    <property type="entry name" value="ABC_transporter-like_CS"/>
</dbReference>
<gene>
    <name evidence="10" type="ORF">P9271_11455</name>
</gene>
<dbReference type="Pfam" id="PF00664">
    <property type="entry name" value="ABC_membrane"/>
    <property type="match status" value="1"/>
</dbReference>
<name>A0ABU6NXS4_9BACI</name>
<evidence type="ECO:0000256" key="2">
    <source>
        <dbReference type="ARBA" id="ARBA00022692"/>
    </source>
</evidence>
<keyword evidence="4 10" id="KW-0067">ATP-binding</keyword>
<protein>
    <submittedName>
        <fullName evidence="10">ABC transporter ATP-binding protein</fullName>
    </submittedName>
</protein>
<evidence type="ECO:0000256" key="7">
    <source>
        <dbReference type="SAM" id="Phobius"/>
    </source>
</evidence>
<dbReference type="CDD" id="cd18551">
    <property type="entry name" value="ABC_6TM_LmrA_like"/>
    <property type="match status" value="1"/>
</dbReference>
<feature type="domain" description="ABC transporter" evidence="8">
    <location>
        <begin position="338"/>
        <end position="573"/>
    </location>
</feature>
<feature type="transmembrane region" description="Helical" evidence="7">
    <location>
        <begin position="166"/>
        <end position="183"/>
    </location>
</feature>
<evidence type="ECO:0000256" key="6">
    <source>
        <dbReference type="ARBA" id="ARBA00023136"/>
    </source>
</evidence>
<dbReference type="Proteomes" id="UP001342826">
    <property type="component" value="Unassembled WGS sequence"/>
</dbReference>
<dbReference type="InterPro" id="IPR011527">
    <property type="entry name" value="ABC1_TM_dom"/>
</dbReference>